<dbReference type="EMBL" id="JACHBU010000002">
    <property type="protein sequence ID" value="MBB6507856.1"/>
    <property type="molecule type" value="Genomic_DNA"/>
</dbReference>
<evidence type="ECO:0000313" key="2">
    <source>
        <dbReference type="EMBL" id="MBB6507856.1"/>
    </source>
</evidence>
<evidence type="ECO:0000313" key="3">
    <source>
        <dbReference type="Proteomes" id="UP000585437"/>
    </source>
</evidence>
<comment type="caution">
    <text evidence="2">The sequence shown here is derived from an EMBL/GenBank/DDBJ whole genome shotgun (WGS) entry which is preliminary data.</text>
</comment>
<dbReference type="AlphaFoldDB" id="A0A7X0MR17"/>
<dbReference type="RefSeq" id="WP_184654128.1">
    <property type="nucleotide sequence ID" value="NZ_JACHBU010000002.1"/>
</dbReference>
<gene>
    <name evidence="2" type="ORF">F4695_001188</name>
</gene>
<keyword evidence="3" id="KW-1185">Reference proteome</keyword>
<protein>
    <submittedName>
        <fullName evidence="2">Uncharacterized protein</fullName>
    </submittedName>
</protein>
<name>A0A7X0MR17_9HYPH</name>
<dbReference type="Proteomes" id="UP000585437">
    <property type="component" value="Unassembled WGS sequence"/>
</dbReference>
<accession>A0A7X0MR17</accession>
<proteinExistence type="predicted"/>
<sequence>MAVSKPLTADPSDCAYPTAGLAEKTALIFGNLSVAELQAGGQWPSFAKIGEKIWLGVRMPRKQPLIEPPVRMARIPSPDGAIFPEPNASAKTDLTCA</sequence>
<reference evidence="2 3" key="1">
    <citation type="submission" date="2020-08" db="EMBL/GenBank/DDBJ databases">
        <title>The Agave Microbiome: Exploring the role of microbial communities in plant adaptations to desert environments.</title>
        <authorList>
            <person name="Partida-Martinez L.P."/>
        </authorList>
    </citation>
    <scope>NUCLEOTIDE SEQUENCE [LARGE SCALE GENOMIC DNA]</scope>
    <source>
        <strain evidence="2 3">AS3.12</strain>
    </source>
</reference>
<evidence type="ECO:0000256" key="1">
    <source>
        <dbReference type="SAM" id="MobiDB-lite"/>
    </source>
</evidence>
<feature type="region of interest" description="Disordered" evidence="1">
    <location>
        <begin position="77"/>
        <end position="97"/>
    </location>
</feature>
<organism evidence="2 3">
    <name type="scientific">Rhizobium soli</name>
    <dbReference type="NCBI Taxonomy" id="424798"/>
    <lineage>
        <taxon>Bacteria</taxon>
        <taxon>Pseudomonadati</taxon>
        <taxon>Pseudomonadota</taxon>
        <taxon>Alphaproteobacteria</taxon>
        <taxon>Hyphomicrobiales</taxon>
        <taxon>Rhizobiaceae</taxon>
        <taxon>Rhizobium/Agrobacterium group</taxon>
        <taxon>Rhizobium</taxon>
    </lineage>
</organism>